<dbReference type="WormBase" id="Y54G9A.5">
    <property type="protein sequence ID" value="CE54307"/>
    <property type="gene ID" value="WBGene00013208"/>
</dbReference>
<evidence type="ECO:0000313" key="2">
    <source>
        <dbReference type="EMBL" id="CAA21700.2"/>
    </source>
</evidence>
<dbReference type="eggNOG" id="ENOG502TI8F">
    <property type="taxonomic scope" value="Eukaryota"/>
</dbReference>
<feature type="chain" id="PRO_5030177060" evidence="1">
    <location>
        <begin position="21"/>
        <end position="220"/>
    </location>
</feature>
<reference evidence="2 3" key="1">
    <citation type="journal article" date="1998" name="Science">
        <title>Genome sequence of the nematode C. elegans: a platform for investigating biology.</title>
        <authorList>
            <consortium name="The C. elegans sequencing consortium"/>
            <person name="Sulson J.E."/>
            <person name="Waterston R."/>
        </authorList>
    </citation>
    <scope>NUCLEOTIDE SEQUENCE [LARGE SCALE GENOMIC DNA]</scope>
    <source>
        <strain evidence="2 3">Bristol N2</strain>
    </source>
</reference>
<dbReference type="PaxDb" id="6239-Y54G9A.5"/>
<dbReference type="OrthoDB" id="5873723at2759"/>
<dbReference type="GeneID" id="175016"/>
<evidence type="ECO:0000313" key="4">
    <source>
        <dbReference type="WormBase" id="Y54G9A.5"/>
    </source>
</evidence>
<dbReference type="KEGG" id="cel:CELE_Y54G9A.5"/>
<keyword evidence="1" id="KW-0732">Signal</keyword>
<dbReference type="Bgee" id="WBGene00013208">
    <property type="expression patterns" value="Expressed in germ line (C elegans) and 4 other cell types or tissues"/>
</dbReference>
<proteinExistence type="predicted"/>
<protein>
    <submittedName>
        <fullName evidence="2">BgtE</fullName>
    </submittedName>
</protein>
<dbReference type="HOGENOM" id="CLU_1225796_0_0_1"/>
<dbReference type="FunCoup" id="Q9XWG8">
    <property type="interactions" value="1517"/>
</dbReference>
<evidence type="ECO:0000256" key="1">
    <source>
        <dbReference type="SAM" id="SignalP"/>
    </source>
</evidence>
<evidence type="ECO:0000313" key="3">
    <source>
        <dbReference type="Proteomes" id="UP000001940"/>
    </source>
</evidence>
<dbReference type="EMBL" id="BX284602">
    <property type="protein sequence ID" value="CAA21700.2"/>
    <property type="molecule type" value="Genomic_DNA"/>
</dbReference>
<dbReference type="STRING" id="6239.Y54G9A.5.1"/>
<dbReference type="SMR" id="Q9XWG8"/>
<keyword evidence="3" id="KW-1185">Reference proteome</keyword>
<dbReference type="PIR" id="T27187">
    <property type="entry name" value="T27187"/>
</dbReference>
<dbReference type="CTD" id="175016"/>
<sequence>MKLSIFWISIILLVVCDASAEIPDKLRDEFRRLAISRLDYMLKQGSPNDSLLSMAFIVTNCSVAAASSTASSKIDRKNGQTILEEETCGSAEIHGWCDQKPGRIGILTARSENRTALAHFLCDLDRPKSSNHYERETKILINCAFGLSIFMIALNWYIKCTRAVPVHPSDILNLTGKSQSKYESDSFESITFSSTKSRSKISNLNRSTFCAGPKKFRIIA</sequence>
<organism evidence="2 3">
    <name type="scientific">Caenorhabditis elegans</name>
    <dbReference type="NCBI Taxonomy" id="6239"/>
    <lineage>
        <taxon>Eukaryota</taxon>
        <taxon>Metazoa</taxon>
        <taxon>Ecdysozoa</taxon>
        <taxon>Nematoda</taxon>
        <taxon>Chromadorea</taxon>
        <taxon>Rhabditida</taxon>
        <taxon>Rhabditina</taxon>
        <taxon>Rhabditomorpha</taxon>
        <taxon>Rhabditoidea</taxon>
        <taxon>Rhabditidae</taxon>
        <taxon>Peloderinae</taxon>
        <taxon>Caenorhabditis</taxon>
    </lineage>
</organism>
<feature type="signal peptide" evidence="1">
    <location>
        <begin position="1"/>
        <end position="20"/>
    </location>
</feature>
<dbReference type="UCSC" id="Y54G9A.5">
    <property type="organism name" value="c. elegans"/>
</dbReference>
<name>Q9XWG8_CAEEL</name>
<dbReference type="AGR" id="WB:WBGene00013208"/>
<accession>Q9XWG8</accession>
<dbReference type="AlphaFoldDB" id="Q9XWG8"/>
<gene>
    <name evidence="2" type="ORF">CELE_Y54G9A.5</name>
    <name evidence="2 4" type="ORF">Y54G9A.5</name>
</gene>
<dbReference type="Proteomes" id="UP000001940">
    <property type="component" value="Chromosome II"/>
</dbReference>
<dbReference type="InParanoid" id="Q9XWG8"/>